<dbReference type="Proteomes" id="UP000018733">
    <property type="component" value="Unassembled WGS sequence"/>
</dbReference>
<dbReference type="RefSeq" id="WP_024007515.1">
    <property type="nucleotide sequence ID" value="NZ_KI650985.1"/>
</dbReference>
<gene>
    <name evidence="3" type="ORF">W822_05675</name>
</gene>
<protein>
    <recommendedName>
        <fullName evidence="5">Pentapeptide MXKDX repeat protein</fullName>
    </recommendedName>
</protein>
<feature type="signal peptide" evidence="2">
    <location>
        <begin position="1"/>
        <end position="22"/>
    </location>
</feature>
<comment type="caution">
    <text evidence="3">The sequence shown here is derived from an EMBL/GenBank/DDBJ whole genome shotgun (WGS) entry which is preliminary data.</text>
</comment>
<evidence type="ECO:0000256" key="1">
    <source>
        <dbReference type="SAM" id="MobiDB-lite"/>
    </source>
</evidence>
<dbReference type="AlphaFoldDB" id="V8QX87"/>
<evidence type="ECO:0008006" key="5">
    <source>
        <dbReference type="Google" id="ProtNLM"/>
    </source>
</evidence>
<feature type="compositionally biased region" description="Low complexity" evidence="1">
    <location>
        <begin position="54"/>
        <end position="66"/>
    </location>
</feature>
<reference evidence="3 4" key="1">
    <citation type="journal article" date="2014" name="Genome Announc.">
        <title>Draft Genome Sequence of Advenella kashmirensis Strain W13003, a Polycyclic Aromatic Hydrocarbon-Degrading Bacterium.</title>
        <authorList>
            <person name="Wang X."/>
            <person name="Jin D."/>
            <person name="Zhou L."/>
            <person name="Wu L."/>
            <person name="An W."/>
            <person name="Zhao L."/>
        </authorList>
    </citation>
    <scope>NUCLEOTIDE SEQUENCE [LARGE SCALE GENOMIC DNA]</scope>
    <source>
        <strain evidence="3 4">W13003</strain>
    </source>
</reference>
<accession>V8QX87</accession>
<dbReference type="HOGENOM" id="CLU_2366592_0_0_4"/>
<evidence type="ECO:0000313" key="4">
    <source>
        <dbReference type="Proteomes" id="UP000018733"/>
    </source>
</evidence>
<sequence length="95" mass="9998">MKILTHSAVAMCLIFGAGSALAADVTNKENTQESMSDDSKLDEAPPVNKMPGNSMDKSSTSGSSMSHESEPKESMSNDSKPKEGVSNDSKGDMKN</sequence>
<proteinExistence type="predicted"/>
<keyword evidence="4" id="KW-1185">Reference proteome</keyword>
<dbReference type="PATRIC" id="fig|1424334.3.peg.1146"/>
<evidence type="ECO:0000313" key="3">
    <source>
        <dbReference type="EMBL" id="ETF03624.1"/>
    </source>
</evidence>
<organism evidence="3 4">
    <name type="scientific">Advenella kashmirensis W13003</name>
    <dbReference type="NCBI Taxonomy" id="1424334"/>
    <lineage>
        <taxon>Bacteria</taxon>
        <taxon>Pseudomonadati</taxon>
        <taxon>Pseudomonadota</taxon>
        <taxon>Betaproteobacteria</taxon>
        <taxon>Burkholderiales</taxon>
        <taxon>Alcaligenaceae</taxon>
    </lineage>
</organism>
<feature type="compositionally biased region" description="Basic and acidic residues" evidence="1">
    <location>
        <begin position="67"/>
        <end position="95"/>
    </location>
</feature>
<feature type="region of interest" description="Disordered" evidence="1">
    <location>
        <begin position="27"/>
        <end position="95"/>
    </location>
</feature>
<keyword evidence="2" id="KW-0732">Signal</keyword>
<feature type="chain" id="PRO_5004771821" description="Pentapeptide MXKDX repeat protein" evidence="2">
    <location>
        <begin position="23"/>
        <end position="95"/>
    </location>
</feature>
<name>V8QX87_9BURK</name>
<evidence type="ECO:0000256" key="2">
    <source>
        <dbReference type="SAM" id="SignalP"/>
    </source>
</evidence>
<feature type="compositionally biased region" description="Basic and acidic residues" evidence="1">
    <location>
        <begin position="27"/>
        <end position="43"/>
    </location>
</feature>
<dbReference type="EMBL" id="AYXT01000002">
    <property type="protein sequence ID" value="ETF03624.1"/>
    <property type="molecule type" value="Genomic_DNA"/>
</dbReference>